<dbReference type="AlphaFoldDB" id="A2Q1G5"/>
<accession>A2Q1G5</accession>
<sequence>MARPSSSAETGNLENGFPLGNSHQNFHFFIPIDPKSLYKLHQHITQAKRTIKTH</sequence>
<evidence type="ECO:0000313" key="1">
    <source>
        <dbReference type="EMBL" id="ABN05781.1"/>
    </source>
</evidence>
<gene>
    <name evidence="1" type="ORF">MtrDRAFT_AC148816g28v2</name>
</gene>
<dbReference type="EMBL" id="AC148816">
    <property type="protein sequence ID" value="ABN05781.1"/>
    <property type="molecule type" value="Genomic_DNA"/>
</dbReference>
<reference evidence="1" key="2">
    <citation type="submission" date="2007-03" db="EMBL/GenBank/DDBJ databases">
        <authorList>
            <consortium name="The International Medicago Genome Annotation Group"/>
        </authorList>
    </citation>
    <scope>NUCLEOTIDE SEQUENCE</scope>
</reference>
<reference evidence="1" key="1">
    <citation type="submission" date="2004-07" db="EMBL/GenBank/DDBJ databases">
        <authorList>
            <person name="Town C.D."/>
        </authorList>
    </citation>
    <scope>NUCLEOTIDE SEQUENCE</scope>
</reference>
<protein>
    <submittedName>
        <fullName evidence="1">Uncharacterized protein</fullName>
    </submittedName>
</protein>
<organism evidence="1">
    <name type="scientific">Medicago truncatula</name>
    <name type="common">Barrel medic</name>
    <name type="synonym">Medicago tribuloides</name>
    <dbReference type="NCBI Taxonomy" id="3880"/>
    <lineage>
        <taxon>Eukaryota</taxon>
        <taxon>Viridiplantae</taxon>
        <taxon>Streptophyta</taxon>
        <taxon>Embryophyta</taxon>
        <taxon>Tracheophyta</taxon>
        <taxon>Spermatophyta</taxon>
        <taxon>Magnoliopsida</taxon>
        <taxon>eudicotyledons</taxon>
        <taxon>Gunneridae</taxon>
        <taxon>Pentapetalae</taxon>
        <taxon>rosids</taxon>
        <taxon>fabids</taxon>
        <taxon>Fabales</taxon>
        <taxon>Fabaceae</taxon>
        <taxon>Papilionoideae</taxon>
        <taxon>50 kb inversion clade</taxon>
        <taxon>NPAAA clade</taxon>
        <taxon>Hologalegina</taxon>
        <taxon>IRL clade</taxon>
        <taxon>Trifolieae</taxon>
        <taxon>Medicago</taxon>
    </lineage>
</organism>
<proteinExistence type="predicted"/>
<name>A2Q1G5_MEDTR</name>